<dbReference type="GO" id="GO:0042407">
    <property type="term" value="P:cristae formation"/>
    <property type="evidence" value="ECO:0007669"/>
    <property type="project" value="TreeGrafter"/>
</dbReference>
<feature type="domain" description="J" evidence="2">
    <location>
        <begin position="977"/>
        <end position="1045"/>
    </location>
</feature>
<dbReference type="EMBL" id="JBGBPQ010000027">
    <property type="protein sequence ID" value="KAL1498540.1"/>
    <property type="molecule type" value="Genomic_DNA"/>
</dbReference>
<protein>
    <recommendedName>
        <fullName evidence="2">J domain-containing protein</fullName>
    </recommendedName>
</protein>
<proteinExistence type="predicted"/>
<comment type="caution">
    <text evidence="3">The sequence shown here is derived from an EMBL/GenBank/DDBJ whole genome shotgun (WGS) entry which is preliminary data.</text>
</comment>
<sequence length="1054" mass="109862">MNDCSPHTDGAHTASSHHDYGSFYHSSSPGRSLSAPPSRVAGLRSVDICAKLYQAPGSGGGRRLFAEVNGVSEQLGHEIFGSPQRARQARDSAELFAGAHGVASRAPRTSAPRRVRPCADGGACGKPSAELLPAPAALWADGEGARGRRRHPEGWHADAHRGAFAGAAGASSHELRAVGRRPAELAPREAEGGERGEAAAGEWWREAYHLSCKGEAMPRRAHRTACGGFGTSSEEQETQLPPFPSAFPHRLLACPSPSRHAVIRLERHGFWEEHHQPRLPPTVAAAHAQGAMVGGGMCSASRDDSDDGKLGSRAAETVVCLNEQLERRPRRSTSPSAACFEGAAGQPSAHPSRHRELADEQRPLCRSASAPSLPPRGDEGEMGWDALLQTRAEGARERSPRAGQPSSAFERCGASDLRRGRSKRCADLSHAAGKLAAELNEYALGRGSKRAGAVDETQSRCAGGRGDNAAGLTSAQLISFGFHLLPAPAPPPPFSGAHGVPSRHHNRWAHTTPPKARVEGFEPTLLHAEARRSLREAAPFHGACGKTSLALAMEEERRRTPCATKARQPRSAGREGVGLIGCRLVAQAGGEAASHVAALEAGWDRRAAARRDGPVWRPLDNAEAAPRAPSPRRGSRPSSPRGGAAATPDHAASTPRGRRQSSPSSPSPHQRTTSADVHAPSVPEAQPAACVNTAAPPAVAPLSLRKVHDLEAADSMAARIARRRQDSASSAAAPMVPPPPPQSMRPPPPPPHTQRPPPPTPAAGRGSPYPSPPAHTPPPPPTHMFQGGPPHPAPPSSAPPSSLGVAGLADALPPPTPRAFPSPTPAGSGGFAHIPPPPSYADASPFSSSREAPPPAWRGSALPPRPPPGPPPAAHSARPPPPASRPPGPPPAAPPPAAPPAGIPPAGIPPAGPPPAGPPPAGPPPGPPPSGPPPGSPRDSAAGERGEAPPPPPPPPESQESNGGVVPPPPLIAADHHYYEILGVTYDATEDDLRKAYRKLAVRYHPDKQKDDEASEDAAEKFRLANRAYKLLSDPTKRQLYNDLITLVWEIAEG</sequence>
<dbReference type="AlphaFoldDB" id="A0AB34IET1"/>
<dbReference type="PROSITE" id="PS50076">
    <property type="entry name" value="DNAJ_2"/>
    <property type="match status" value="1"/>
</dbReference>
<evidence type="ECO:0000259" key="2">
    <source>
        <dbReference type="PROSITE" id="PS50076"/>
    </source>
</evidence>
<dbReference type="GO" id="GO:0005739">
    <property type="term" value="C:mitochondrion"/>
    <property type="evidence" value="ECO:0007669"/>
    <property type="project" value="GOC"/>
</dbReference>
<feature type="compositionally biased region" description="Low complexity" evidence="1">
    <location>
        <begin position="636"/>
        <end position="646"/>
    </location>
</feature>
<feature type="region of interest" description="Disordered" evidence="1">
    <location>
        <begin position="325"/>
        <end position="415"/>
    </location>
</feature>
<feature type="compositionally biased region" description="Pro residues" evidence="1">
    <location>
        <begin position="735"/>
        <end position="761"/>
    </location>
</feature>
<reference evidence="3 4" key="1">
    <citation type="journal article" date="2024" name="Science">
        <title>Giant polyketide synthase enzymes in the biosynthesis of giant marine polyether toxins.</title>
        <authorList>
            <person name="Fallon T.R."/>
            <person name="Shende V.V."/>
            <person name="Wierzbicki I.H."/>
            <person name="Pendleton A.L."/>
            <person name="Watervoot N.F."/>
            <person name="Auber R.P."/>
            <person name="Gonzalez D.J."/>
            <person name="Wisecaver J.H."/>
            <person name="Moore B.S."/>
        </authorList>
    </citation>
    <scope>NUCLEOTIDE SEQUENCE [LARGE SCALE GENOMIC DNA]</scope>
    <source>
        <strain evidence="3 4">12B1</strain>
    </source>
</reference>
<keyword evidence="4" id="KW-1185">Reference proteome</keyword>
<dbReference type="Pfam" id="PF00226">
    <property type="entry name" value="DnaJ"/>
    <property type="match status" value="1"/>
</dbReference>
<feature type="compositionally biased region" description="Low complexity" evidence="1">
    <location>
        <begin position="660"/>
        <end position="674"/>
    </location>
</feature>
<dbReference type="InterPro" id="IPR036869">
    <property type="entry name" value="J_dom_sf"/>
</dbReference>
<dbReference type="SUPFAM" id="SSF46565">
    <property type="entry name" value="Chaperone J-domain"/>
    <property type="match status" value="1"/>
</dbReference>
<dbReference type="PRINTS" id="PR01217">
    <property type="entry name" value="PRICHEXTENSN"/>
</dbReference>
<accession>A0AB34IET1</accession>
<feature type="compositionally biased region" description="Pro residues" evidence="1">
    <location>
        <begin position="789"/>
        <end position="798"/>
    </location>
</feature>
<evidence type="ECO:0000313" key="3">
    <source>
        <dbReference type="EMBL" id="KAL1498540.1"/>
    </source>
</evidence>
<dbReference type="PANTHER" id="PTHR44157:SF1">
    <property type="entry name" value="DNAJ HOMOLOG SUBFAMILY C MEMBER 11"/>
    <property type="match status" value="1"/>
</dbReference>
<dbReference type="PRINTS" id="PR00625">
    <property type="entry name" value="JDOMAIN"/>
</dbReference>
<dbReference type="InterPro" id="IPR001623">
    <property type="entry name" value="DnaJ_domain"/>
</dbReference>
<evidence type="ECO:0000256" key="1">
    <source>
        <dbReference type="SAM" id="MobiDB-lite"/>
    </source>
</evidence>
<dbReference type="PANTHER" id="PTHR44157">
    <property type="entry name" value="DNAJ HOMOLOG SUBFAMILY C MEMBER 11"/>
    <property type="match status" value="1"/>
</dbReference>
<feature type="region of interest" description="Disordered" evidence="1">
    <location>
        <begin position="99"/>
        <end position="119"/>
    </location>
</feature>
<name>A0AB34IET1_PRYPA</name>
<feature type="compositionally biased region" description="Pro residues" evidence="1">
    <location>
        <begin position="769"/>
        <end position="782"/>
    </location>
</feature>
<evidence type="ECO:0000313" key="4">
    <source>
        <dbReference type="Proteomes" id="UP001515480"/>
    </source>
</evidence>
<feature type="compositionally biased region" description="Pro residues" evidence="1">
    <location>
        <begin position="812"/>
        <end position="824"/>
    </location>
</feature>
<dbReference type="SMART" id="SM00271">
    <property type="entry name" value="DnaJ"/>
    <property type="match status" value="1"/>
</dbReference>
<feature type="region of interest" description="Disordered" evidence="1">
    <location>
        <begin position="614"/>
        <end position="678"/>
    </location>
</feature>
<dbReference type="Gene3D" id="1.10.287.110">
    <property type="entry name" value="DnaJ domain"/>
    <property type="match status" value="1"/>
</dbReference>
<dbReference type="Proteomes" id="UP001515480">
    <property type="component" value="Unassembled WGS sequence"/>
</dbReference>
<feature type="compositionally biased region" description="Basic and acidic residues" evidence="1">
    <location>
        <begin position="354"/>
        <end position="363"/>
    </location>
</feature>
<feature type="region of interest" description="Disordered" evidence="1">
    <location>
        <begin position="720"/>
        <end position="972"/>
    </location>
</feature>
<dbReference type="InterPro" id="IPR052243">
    <property type="entry name" value="Mito_inner_membrane_organizer"/>
</dbReference>
<feature type="compositionally biased region" description="Pro residues" evidence="1">
    <location>
        <begin position="863"/>
        <end position="936"/>
    </location>
</feature>
<feature type="compositionally biased region" description="Pro residues" evidence="1">
    <location>
        <begin position="948"/>
        <end position="957"/>
    </location>
</feature>
<gene>
    <name evidence="3" type="ORF">AB1Y20_013861</name>
</gene>
<organism evidence="3 4">
    <name type="scientific">Prymnesium parvum</name>
    <name type="common">Toxic golden alga</name>
    <dbReference type="NCBI Taxonomy" id="97485"/>
    <lineage>
        <taxon>Eukaryota</taxon>
        <taxon>Haptista</taxon>
        <taxon>Haptophyta</taxon>
        <taxon>Prymnesiophyceae</taxon>
        <taxon>Prymnesiales</taxon>
        <taxon>Prymnesiaceae</taxon>
        <taxon>Prymnesium</taxon>
    </lineage>
</organism>
<dbReference type="CDD" id="cd06257">
    <property type="entry name" value="DnaJ"/>
    <property type="match status" value="1"/>
</dbReference>